<name>A0AC60P3K9_IXOPE</name>
<reference evidence="1 2" key="1">
    <citation type="journal article" date="2020" name="Cell">
        <title>Large-Scale Comparative Analyses of Tick Genomes Elucidate Their Genetic Diversity and Vector Capacities.</title>
        <authorList>
            <consortium name="Tick Genome and Microbiome Consortium (TIGMIC)"/>
            <person name="Jia N."/>
            <person name="Wang J."/>
            <person name="Shi W."/>
            <person name="Du L."/>
            <person name="Sun Y."/>
            <person name="Zhan W."/>
            <person name="Jiang J.F."/>
            <person name="Wang Q."/>
            <person name="Zhang B."/>
            <person name="Ji P."/>
            <person name="Bell-Sakyi L."/>
            <person name="Cui X.M."/>
            <person name="Yuan T.T."/>
            <person name="Jiang B.G."/>
            <person name="Yang W.F."/>
            <person name="Lam T.T."/>
            <person name="Chang Q.C."/>
            <person name="Ding S.J."/>
            <person name="Wang X.J."/>
            <person name="Zhu J.G."/>
            <person name="Ruan X.D."/>
            <person name="Zhao L."/>
            <person name="Wei J.T."/>
            <person name="Ye R.Z."/>
            <person name="Que T.C."/>
            <person name="Du C.H."/>
            <person name="Zhou Y.H."/>
            <person name="Cheng J.X."/>
            <person name="Dai P.F."/>
            <person name="Guo W.B."/>
            <person name="Han X.H."/>
            <person name="Huang E.J."/>
            <person name="Li L.F."/>
            <person name="Wei W."/>
            <person name="Gao Y.C."/>
            <person name="Liu J.Z."/>
            <person name="Shao H.Z."/>
            <person name="Wang X."/>
            <person name="Wang C.C."/>
            <person name="Yang T.C."/>
            <person name="Huo Q.B."/>
            <person name="Li W."/>
            <person name="Chen H.Y."/>
            <person name="Chen S.E."/>
            <person name="Zhou L.G."/>
            <person name="Ni X.B."/>
            <person name="Tian J.H."/>
            <person name="Sheng Y."/>
            <person name="Liu T."/>
            <person name="Pan Y.S."/>
            <person name="Xia L.Y."/>
            <person name="Li J."/>
            <person name="Zhao F."/>
            <person name="Cao W.C."/>
        </authorList>
    </citation>
    <scope>NUCLEOTIDE SEQUENCE [LARGE SCALE GENOMIC DNA]</scope>
    <source>
        <strain evidence="1">Iper-2018</strain>
    </source>
</reference>
<comment type="caution">
    <text evidence="1">The sequence shown here is derived from an EMBL/GenBank/DDBJ whole genome shotgun (WGS) entry which is preliminary data.</text>
</comment>
<accession>A0AC60P3K9</accession>
<evidence type="ECO:0000313" key="1">
    <source>
        <dbReference type="EMBL" id="KAG0413970.1"/>
    </source>
</evidence>
<evidence type="ECO:0000313" key="2">
    <source>
        <dbReference type="Proteomes" id="UP000805193"/>
    </source>
</evidence>
<proteinExistence type="predicted"/>
<dbReference type="Proteomes" id="UP000805193">
    <property type="component" value="Unassembled WGS sequence"/>
</dbReference>
<dbReference type="EMBL" id="JABSTQ010011216">
    <property type="protein sequence ID" value="KAG0413970.1"/>
    <property type="molecule type" value="Genomic_DNA"/>
</dbReference>
<organism evidence="1 2">
    <name type="scientific">Ixodes persulcatus</name>
    <name type="common">Taiga tick</name>
    <dbReference type="NCBI Taxonomy" id="34615"/>
    <lineage>
        <taxon>Eukaryota</taxon>
        <taxon>Metazoa</taxon>
        <taxon>Ecdysozoa</taxon>
        <taxon>Arthropoda</taxon>
        <taxon>Chelicerata</taxon>
        <taxon>Arachnida</taxon>
        <taxon>Acari</taxon>
        <taxon>Parasitiformes</taxon>
        <taxon>Ixodida</taxon>
        <taxon>Ixodoidea</taxon>
        <taxon>Ixodidae</taxon>
        <taxon>Ixodinae</taxon>
        <taxon>Ixodes</taxon>
    </lineage>
</organism>
<protein>
    <submittedName>
        <fullName evidence="1">Uncharacterized protein</fullName>
    </submittedName>
</protein>
<gene>
    <name evidence="1" type="ORF">HPB47_008873</name>
</gene>
<sequence>MFLPLLPPLRITENSWRSSDSIHDANQDGYENLPRRTSVLEYVKRFGLMHRDTAAPLRGACTLPASPCAVERTGVQPGRWLGRCVPGLRGSLAPPMQGLTRSP</sequence>
<keyword evidence="2" id="KW-1185">Reference proteome</keyword>